<protein>
    <submittedName>
        <fullName evidence="1">Uncharacterized protein</fullName>
    </submittedName>
</protein>
<evidence type="ECO:0000313" key="2">
    <source>
        <dbReference type="Proteomes" id="UP000278488"/>
    </source>
</evidence>
<sequence>MKDDRIALLLEQLEEARGQIKAERETRLAIAEADSKRQGVVLNTGK</sequence>
<dbReference type="EMBL" id="MH899585">
    <property type="protein sequence ID" value="AYP69341.1"/>
    <property type="molecule type" value="Genomic_DNA"/>
</dbReference>
<organism evidence="1 2">
    <name type="scientific">Klebsiella phage Pylas</name>
    <dbReference type="NCBI Taxonomy" id="2419682"/>
    <lineage>
        <taxon>Viruses</taxon>
        <taxon>Duplodnaviria</taxon>
        <taxon>Heunggongvirae</taxon>
        <taxon>Uroviricota</taxon>
        <taxon>Caudoviricetes</taxon>
        <taxon>Schitoviridae</taxon>
        <taxon>Humphriesvirinae</taxon>
        <taxon>Pylasvirus</taxon>
        <taxon>Pylasvirus pylas</taxon>
    </lineage>
</organism>
<accession>A0A3G3BZF3</accession>
<evidence type="ECO:0000313" key="1">
    <source>
        <dbReference type="EMBL" id="AYP69341.1"/>
    </source>
</evidence>
<reference evidence="2" key="1">
    <citation type="submission" date="2018-09" db="EMBL/GenBank/DDBJ databases">
        <title>Complete genome of Klebsiella pneumoniae phage Pylas.</title>
        <authorList>
            <person name="Powell J.E."/>
            <person name="Lessor L."/>
            <person name="O'Leary C.J."/>
            <person name="Liu M."/>
        </authorList>
    </citation>
    <scope>NUCLEOTIDE SEQUENCE [LARGE SCALE GENOMIC DNA]</scope>
</reference>
<dbReference type="Proteomes" id="UP000278488">
    <property type="component" value="Segment"/>
</dbReference>
<gene>
    <name evidence="1" type="ORF">Pylas_093</name>
</gene>
<keyword evidence="2" id="KW-1185">Reference proteome</keyword>
<proteinExistence type="predicted"/>
<name>A0A3G3BZF3_9CAUD</name>